<evidence type="ECO:0000313" key="1">
    <source>
        <dbReference type="EMBL" id="SMC41726.1"/>
    </source>
</evidence>
<organism evidence="1 2">
    <name type="scientific">Aristaeella lactis</name>
    <dbReference type="NCBI Taxonomy" id="3046383"/>
    <lineage>
        <taxon>Bacteria</taxon>
        <taxon>Bacillati</taxon>
        <taxon>Bacillota</taxon>
        <taxon>Clostridia</taxon>
        <taxon>Eubacteriales</taxon>
        <taxon>Aristaeellaceae</taxon>
        <taxon>Aristaeella</taxon>
    </lineage>
</organism>
<keyword evidence="2" id="KW-1185">Reference proteome</keyword>
<dbReference type="EMBL" id="FWXZ01000001">
    <property type="protein sequence ID" value="SMC41726.1"/>
    <property type="molecule type" value="Genomic_DNA"/>
</dbReference>
<accession>A0AC61PIW9</accession>
<name>A0AC61PIW9_9FIRM</name>
<evidence type="ECO:0000313" key="2">
    <source>
        <dbReference type="Proteomes" id="UP000192328"/>
    </source>
</evidence>
<reference evidence="1" key="1">
    <citation type="submission" date="2017-04" db="EMBL/GenBank/DDBJ databases">
        <authorList>
            <person name="Varghese N."/>
            <person name="Submissions S."/>
        </authorList>
    </citation>
    <scope>NUCLEOTIDE SEQUENCE</scope>
    <source>
        <strain evidence="1">WTE2008</strain>
    </source>
</reference>
<dbReference type="Proteomes" id="UP000192328">
    <property type="component" value="Unassembled WGS sequence"/>
</dbReference>
<gene>
    <name evidence="1" type="ORF">SAMN06297397_0779</name>
</gene>
<sequence>MHKACEKLRLQIRQVHEGRYLLGLSGGADSTMLLTLLAPDAREGRIRLEAVHVNHGLRGAESDEDERFCRELCEREAVPFTAYRAELDGRKDEASARTARFAFFRERYLETGADALILAHNADDQAETFLMRLLRGAGPEGLECMRNDEITDGIRILRPMLGIRRDEIREALRTDSLSWREDSTNGQDVYLRNRIRKELVPAMERIAENAVEKICRTAGQIADDNDTLYERTEKLIREHCSGSTLEAAAIATEPAGMRKRVLRKWWTMNGPRLKEHALSATQTDELDRLLISHKGKINLPGNRHAVRTGRYLFLTGNEEKKPDPVSFCTPETAFGSFRLTVTPSEGRPGNGKTTQEVPEDFCDGCVIRTRKDGDRIRPFGSAGHKKLQDFLTDRKIEEPFRDRIPLLCRGDEVLLVCGVGAGDIPGWNPDDHPVRLTWHGDMPWAEKTGE</sequence>
<comment type="caution">
    <text evidence="1">The sequence shown here is derived from an EMBL/GenBank/DDBJ whole genome shotgun (WGS) entry which is preliminary data.</text>
</comment>
<proteinExistence type="predicted"/>
<protein>
    <submittedName>
        <fullName evidence="1">tRNA(Ile)-lysidine synthase</fullName>
    </submittedName>
</protein>